<dbReference type="InterPro" id="IPR038731">
    <property type="entry name" value="RgtA/B/C-like"/>
</dbReference>
<keyword evidence="1" id="KW-0472">Membrane</keyword>
<dbReference type="AlphaFoldDB" id="A0A1T5MN79"/>
<feature type="transmembrane region" description="Helical" evidence="1">
    <location>
        <begin position="309"/>
        <end position="330"/>
    </location>
</feature>
<evidence type="ECO:0000259" key="2">
    <source>
        <dbReference type="Pfam" id="PF13231"/>
    </source>
</evidence>
<keyword evidence="3" id="KW-0328">Glycosyltransferase</keyword>
<keyword evidence="1" id="KW-0812">Transmembrane</keyword>
<keyword evidence="4" id="KW-1185">Reference proteome</keyword>
<feature type="transmembrane region" description="Helical" evidence="1">
    <location>
        <begin position="12"/>
        <end position="34"/>
    </location>
</feature>
<name>A0A1T5MN79_9BACT</name>
<feature type="transmembrane region" description="Helical" evidence="1">
    <location>
        <begin position="161"/>
        <end position="189"/>
    </location>
</feature>
<keyword evidence="3" id="KW-0808">Transferase</keyword>
<proteinExistence type="predicted"/>
<gene>
    <name evidence="3" type="ORF">SAMN05660236_5857</name>
</gene>
<dbReference type="GO" id="GO:0016757">
    <property type="term" value="F:glycosyltransferase activity"/>
    <property type="evidence" value="ECO:0007669"/>
    <property type="project" value="UniProtKB-KW"/>
</dbReference>
<accession>A0A1T5MN79</accession>
<protein>
    <submittedName>
        <fullName evidence="3">Dolichyl-phosphate-mannose-protein mannosyltransferase</fullName>
    </submittedName>
</protein>
<feature type="transmembrane region" description="Helical" evidence="1">
    <location>
        <begin position="82"/>
        <end position="101"/>
    </location>
</feature>
<dbReference type="Pfam" id="PF13231">
    <property type="entry name" value="PMT_2"/>
    <property type="match status" value="1"/>
</dbReference>
<keyword evidence="1" id="KW-1133">Transmembrane helix</keyword>
<feature type="transmembrane region" description="Helical" evidence="1">
    <location>
        <begin position="366"/>
        <end position="389"/>
    </location>
</feature>
<evidence type="ECO:0000313" key="3">
    <source>
        <dbReference type="EMBL" id="SKC89464.1"/>
    </source>
</evidence>
<dbReference type="Proteomes" id="UP000190961">
    <property type="component" value="Unassembled WGS sequence"/>
</dbReference>
<evidence type="ECO:0000256" key="1">
    <source>
        <dbReference type="SAM" id="Phobius"/>
    </source>
</evidence>
<feature type="transmembrane region" description="Helical" evidence="1">
    <location>
        <begin position="201"/>
        <end position="223"/>
    </location>
</feature>
<dbReference type="EMBL" id="FUZU01000005">
    <property type="protein sequence ID" value="SKC89464.1"/>
    <property type="molecule type" value="Genomic_DNA"/>
</dbReference>
<feature type="domain" description="Glycosyltransferase RgtA/B/C/D-like" evidence="2">
    <location>
        <begin position="70"/>
        <end position="215"/>
    </location>
</feature>
<feature type="transmembrane region" description="Helical" evidence="1">
    <location>
        <begin position="342"/>
        <end position="360"/>
    </location>
</feature>
<feature type="transmembrane region" description="Helical" evidence="1">
    <location>
        <begin position="136"/>
        <end position="154"/>
    </location>
</feature>
<sequence>MQQPGKYSTGKYHVTILVAVWGIVHAFLFFYYGIRSLYDAKVYIHCADALIQDGALEDSHYIFYSVPINLMAFFRRMFPGQLVPYLVFQCVISAFATVALYRASAKIFNDPKAGLMSGIIFLIWWDNIHWNTTAMTESLACSIICFLILRLASFKDSIADYLWIIALLVIAFFTRPTGILIIVSTIAFLVHYHWHAIRYRFFWRFVIIPCLFVIAYISADFMFTRWDFSEQYRKGNIVTYMDDIQGGALYSESMRIEIDSLVISSDKPPVLRMLFFALDNPVYFLKSAGLKVWYLVSAVRPYYSTVHNLYALTWVTLIYILYYFGWRNTVAGSMRATDSTKVFTAVVIVLNCCLIGISSVDWDNRFYIPMEPGLVLLAGGGAAYSIRVLKSKFVSSR</sequence>
<reference evidence="3 4" key="1">
    <citation type="submission" date="2017-02" db="EMBL/GenBank/DDBJ databases">
        <authorList>
            <person name="Peterson S.W."/>
        </authorList>
    </citation>
    <scope>NUCLEOTIDE SEQUENCE [LARGE SCALE GENOMIC DNA]</scope>
    <source>
        <strain evidence="3 4">DSM 25262</strain>
    </source>
</reference>
<evidence type="ECO:0000313" key="4">
    <source>
        <dbReference type="Proteomes" id="UP000190961"/>
    </source>
</evidence>
<organism evidence="3 4">
    <name type="scientific">Ohtaekwangia koreensis</name>
    <dbReference type="NCBI Taxonomy" id="688867"/>
    <lineage>
        <taxon>Bacteria</taxon>
        <taxon>Pseudomonadati</taxon>
        <taxon>Bacteroidota</taxon>
        <taxon>Cytophagia</taxon>
        <taxon>Cytophagales</taxon>
        <taxon>Fulvivirgaceae</taxon>
        <taxon>Ohtaekwangia</taxon>
    </lineage>
</organism>